<dbReference type="AlphaFoldDB" id="A0A1V8M740"/>
<proteinExistence type="predicted"/>
<evidence type="ECO:0008006" key="3">
    <source>
        <dbReference type="Google" id="ProtNLM"/>
    </source>
</evidence>
<protein>
    <recommendedName>
        <fullName evidence="3">Transposase IS4-like domain-containing protein</fullName>
    </recommendedName>
</protein>
<sequence length="71" mass="7311">MECEFIDGGNVKAHQHSIGAAFGQESTIGKAIAGNASKIHMVADSCGLPIHFLVTGGEVHVCKHAPTLAAE</sequence>
<name>A0A1V8M740_9GAMM</name>
<evidence type="ECO:0000313" key="1">
    <source>
        <dbReference type="EMBL" id="OQK17391.1"/>
    </source>
</evidence>
<gene>
    <name evidence="1" type="ORF">AU255_05790</name>
</gene>
<organism evidence="1 2">
    <name type="scientific">Methyloprofundus sedimenti</name>
    <dbReference type="NCBI Taxonomy" id="1420851"/>
    <lineage>
        <taxon>Bacteria</taxon>
        <taxon>Pseudomonadati</taxon>
        <taxon>Pseudomonadota</taxon>
        <taxon>Gammaproteobacteria</taxon>
        <taxon>Methylococcales</taxon>
        <taxon>Methylococcaceae</taxon>
        <taxon>Methyloprofundus</taxon>
    </lineage>
</organism>
<dbReference type="EMBL" id="LPUF01000001">
    <property type="protein sequence ID" value="OQK17391.1"/>
    <property type="molecule type" value="Genomic_DNA"/>
</dbReference>
<dbReference type="Proteomes" id="UP000191980">
    <property type="component" value="Unassembled WGS sequence"/>
</dbReference>
<accession>A0A1V8M740</accession>
<dbReference type="STRING" id="1420851.AU255_05790"/>
<keyword evidence="2" id="KW-1185">Reference proteome</keyword>
<dbReference type="OrthoDB" id="5563770at2"/>
<evidence type="ECO:0000313" key="2">
    <source>
        <dbReference type="Proteomes" id="UP000191980"/>
    </source>
</evidence>
<reference evidence="1 2" key="1">
    <citation type="submission" date="2015-12" db="EMBL/GenBank/DDBJ databases">
        <authorList>
            <person name="Shamseldin A."/>
            <person name="Moawad H."/>
            <person name="Abd El-Rahim W.M."/>
            <person name="Sadowsky M.J."/>
        </authorList>
    </citation>
    <scope>NUCLEOTIDE SEQUENCE [LARGE SCALE GENOMIC DNA]</scope>
    <source>
        <strain evidence="1 2">WF1</strain>
    </source>
</reference>
<comment type="caution">
    <text evidence="1">The sequence shown here is derived from an EMBL/GenBank/DDBJ whole genome shotgun (WGS) entry which is preliminary data.</text>
</comment>